<feature type="compositionally biased region" description="Basic and acidic residues" evidence="1">
    <location>
        <begin position="104"/>
        <end position="114"/>
    </location>
</feature>
<sequence>MHTAWQLDRPERVAALARFTALTPAQPASRPPPQPRPATSLPSPGACSSDVPRPSTGPALAQLPTMLKGQGPPATQSICQAAETGIREERDKNTRQPRSSLSKHNREMPDKKIH</sequence>
<dbReference type="EMBL" id="JAUZQC010000003">
    <property type="protein sequence ID" value="KAK5874510.1"/>
    <property type="molecule type" value="Genomic_DNA"/>
</dbReference>
<feature type="region of interest" description="Disordered" evidence="1">
    <location>
        <begin position="19"/>
        <end position="114"/>
    </location>
</feature>
<dbReference type="Proteomes" id="UP001346869">
    <property type="component" value="Unassembled WGS sequence"/>
</dbReference>
<evidence type="ECO:0000313" key="2">
    <source>
        <dbReference type="EMBL" id="KAK5874510.1"/>
    </source>
</evidence>
<proteinExistence type="predicted"/>
<reference evidence="2 3" key="1">
    <citation type="journal article" date="2023" name="Genes (Basel)">
        <title>Chromosome-Level Genome Assembly and Circadian Gene Repertoire of the Patagonia Blennie Eleginops maclovinus-The Closest Ancestral Proxy of Antarctic Cryonotothenioids.</title>
        <authorList>
            <person name="Cheng C.C."/>
            <person name="Rivera-Colon A.G."/>
            <person name="Minhas B.F."/>
            <person name="Wilson L."/>
            <person name="Rayamajhi N."/>
            <person name="Vargas-Chacoff L."/>
            <person name="Catchen J.M."/>
        </authorList>
    </citation>
    <scope>NUCLEOTIDE SEQUENCE [LARGE SCALE GENOMIC DNA]</scope>
    <source>
        <strain evidence="2">JMC-PN-2008</strain>
    </source>
</reference>
<evidence type="ECO:0000313" key="3">
    <source>
        <dbReference type="Proteomes" id="UP001346869"/>
    </source>
</evidence>
<protein>
    <submittedName>
        <fullName evidence="2">Uncharacterized protein</fullName>
    </submittedName>
</protein>
<reference evidence="2 3" key="2">
    <citation type="journal article" date="2023" name="Mol. Biol. Evol.">
        <title>Genomics of Secondarily Temperate Adaptation in the Only Non-Antarctic Icefish.</title>
        <authorList>
            <person name="Rivera-Colon A.G."/>
            <person name="Rayamajhi N."/>
            <person name="Minhas B.F."/>
            <person name="Madrigal G."/>
            <person name="Bilyk K.T."/>
            <person name="Yoon V."/>
            <person name="Hune M."/>
            <person name="Gregory S."/>
            <person name="Cheng C.H.C."/>
            <person name="Catchen J.M."/>
        </authorList>
    </citation>
    <scope>NUCLEOTIDE SEQUENCE [LARGE SCALE GENOMIC DNA]</scope>
    <source>
        <strain evidence="2">JMC-PN-2008</strain>
    </source>
</reference>
<comment type="caution">
    <text evidence="2">The sequence shown here is derived from an EMBL/GenBank/DDBJ whole genome shotgun (WGS) entry which is preliminary data.</text>
</comment>
<feature type="compositionally biased region" description="Basic and acidic residues" evidence="1">
    <location>
        <begin position="85"/>
        <end position="94"/>
    </location>
</feature>
<evidence type="ECO:0000256" key="1">
    <source>
        <dbReference type="SAM" id="MobiDB-lite"/>
    </source>
</evidence>
<dbReference type="AlphaFoldDB" id="A0AAN7YDA7"/>
<keyword evidence="3" id="KW-1185">Reference proteome</keyword>
<name>A0AAN7YDA7_ELEMC</name>
<gene>
    <name evidence="2" type="ORF">PBY51_019449</name>
</gene>
<accession>A0AAN7YDA7</accession>
<organism evidence="2 3">
    <name type="scientific">Eleginops maclovinus</name>
    <name type="common">Patagonian blennie</name>
    <name type="synonym">Eleginus maclovinus</name>
    <dbReference type="NCBI Taxonomy" id="56733"/>
    <lineage>
        <taxon>Eukaryota</taxon>
        <taxon>Metazoa</taxon>
        <taxon>Chordata</taxon>
        <taxon>Craniata</taxon>
        <taxon>Vertebrata</taxon>
        <taxon>Euteleostomi</taxon>
        <taxon>Actinopterygii</taxon>
        <taxon>Neopterygii</taxon>
        <taxon>Teleostei</taxon>
        <taxon>Neoteleostei</taxon>
        <taxon>Acanthomorphata</taxon>
        <taxon>Eupercaria</taxon>
        <taxon>Perciformes</taxon>
        <taxon>Notothenioidei</taxon>
        <taxon>Eleginopidae</taxon>
        <taxon>Eleginops</taxon>
    </lineage>
</organism>